<dbReference type="Proteomes" id="UP000030762">
    <property type="component" value="Unassembled WGS sequence"/>
</dbReference>
<dbReference type="EMBL" id="JH767202">
    <property type="protein sequence ID" value="EQC27867.1"/>
    <property type="molecule type" value="Genomic_DNA"/>
</dbReference>
<dbReference type="Gene3D" id="3.40.367.20">
    <property type="match status" value="1"/>
</dbReference>
<evidence type="ECO:0000256" key="3">
    <source>
        <dbReference type="SAM" id="Phobius"/>
    </source>
</evidence>
<proteinExistence type="predicted"/>
<dbReference type="PANTHER" id="PTHR47363:SF1">
    <property type="entry name" value="GLUCOKINASE"/>
    <property type="match status" value="1"/>
</dbReference>
<keyword evidence="2 4" id="KW-0418">Kinase</keyword>
<protein>
    <submittedName>
        <fullName evidence="4">Glucokinase</fullName>
    </submittedName>
</protein>
<keyword evidence="3" id="KW-0472">Membrane</keyword>
<dbReference type="InParanoid" id="T0RE29"/>
<dbReference type="AlphaFoldDB" id="T0RE29"/>
<evidence type="ECO:0000256" key="2">
    <source>
        <dbReference type="ARBA" id="ARBA00022777"/>
    </source>
</evidence>
<dbReference type="InterPro" id="IPR043129">
    <property type="entry name" value="ATPase_NBD"/>
</dbReference>
<dbReference type="VEuPathDB" id="FungiDB:SDRG_14447"/>
<dbReference type="InterPro" id="IPR003836">
    <property type="entry name" value="Glucokinase"/>
</dbReference>
<feature type="transmembrane region" description="Helical" evidence="3">
    <location>
        <begin position="394"/>
        <end position="413"/>
    </location>
</feature>
<keyword evidence="3" id="KW-1133">Transmembrane helix</keyword>
<dbReference type="Pfam" id="PF02685">
    <property type="entry name" value="Glucokinase"/>
    <property type="match status" value="1"/>
</dbReference>
<dbReference type="Gene3D" id="3.30.420.40">
    <property type="match status" value="1"/>
</dbReference>
<evidence type="ECO:0000256" key="1">
    <source>
        <dbReference type="ARBA" id="ARBA00022679"/>
    </source>
</evidence>
<dbReference type="SUPFAM" id="SSF53067">
    <property type="entry name" value="Actin-like ATPase domain"/>
    <property type="match status" value="1"/>
</dbReference>
<dbReference type="OrthoDB" id="10251652at2759"/>
<keyword evidence="3" id="KW-0812">Transmembrane</keyword>
<dbReference type="NCBIfam" id="TIGR00749">
    <property type="entry name" value="glk"/>
    <property type="match status" value="1"/>
</dbReference>
<organism evidence="4 5">
    <name type="scientific">Saprolegnia diclina (strain VS20)</name>
    <dbReference type="NCBI Taxonomy" id="1156394"/>
    <lineage>
        <taxon>Eukaryota</taxon>
        <taxon>Sar</taxon>
        <taxon>Stramenopiles</taxon>
        <taxon>Oomycota</taxon>
        <taxon>Saprolegniomycetes</taxon>
        <taxon>Saprolegniales</taxon>
        <taxon>Saprolegniaceae</taxon>
        <taxon>Saprolegnia</taxon>
    </lineage>
</organism>
<dbReference type="PANTHER" id="PTHR47363">
    <property type="entry name" value="GLUCOKINASE"/>
    <property type="match status" value="1"/>
</dbReference>
<reference evidence="4 5" key="1">
    <citation type="submission" date="2012-04" db="EMBL/GenBank/DDBJ databases">
        <title>The Genome Sequence of Saprolegnia declina VS20.</title>
        <authorList>
            <consortium name="The Broad Institute Genome Sequencing Platform"/>
            <person name="Russ C."/>
            <person name="Nusbaum C."/>
            <person name="Tyler B."/>
            <person name="van West P."/>
            <person name="Dieguez-Uribeondo J."/>
            <person name="de Bruijn I."/>
            <person name="Tripathy S."/>
            <person name="Jiang R."/>
            <person name="Young S.K."/>
            <person name="Zeng Q."/>
            <person name="Gargeya S."/>
            <person name="Fitzgerald M."/>
            <person name="Haas B."/>
            <person name="Abouelleil A."/>
            <person name="Alvarado L."/>
            <person name="Arachchi H.M."/>
            <person name="Berlin A."/>
            <person name="Chapman S.B."/>
            <person name="Goldberg J."/>
            <person name="Griggs A."/>
            <person name="Gujja S."/>
            <person name="Hansen M."/>
            <person name="Howarth C."/>
            <person name="Imamovic A."/>
            <person name="Larimer J."/>
            <person name="McCowen C."/>
            <person name="Montmayeur A."/>
            <person name="Murphy C."/>
            <person name="Neiman D."/>
            <person name="Pearson M."/>
            <person name="Priest M."/>
            <person name="Roberts A."/>
            <person name="Saif S."/>
            <person name="Shea T."/>
            <person name="Sisk P."/>
            <person name="Sykes S."/>
            <person name="Wortman J."/>
            <person name="Nusbaum C."/>
            <person name="Birren B."/>
        </authorList>
    </citation>
    <scope>NUCLEOTIDE SEQUENCE [LARGE SCALE GENOMIC DNA]</scope>
    <source>
        <strain evidence="4 5">VS20</strain>
    </source>
</reference>
<dbReference type="GO" id="GO:0005536">
    <property type="term" value="F:D-glucose binding"/>
    <property type="evidence" value="ECO:0007669"/>
    <property type="project" value="InterPro"/>
</dbReference>
<dbReference type="CDD" id="cd24008">
    <property type="entry name" value="ASKHA_NBD_GLK"/>
    <property type="match status" value="1"/>
</dbReference>
<dbReference type="eggNOG" id="ENOG502QSB1">
    <property type="taxonomic scope" value="Eukaryota"/>
</dbReference>
<dbReference type="RefSeq" id="XP_008618798.1">
    <property type="nucleotide sequence ID" value="XM_008620576.1"/>
</dbReference>
<evidence type="ECO:0000313" key="5">
    <source>
        <dbReference type="Proteomes" id="UP000030762"/>
    </source>
</evidence>
<sequence length="415" mass="44681">MPSTREELLADKDYDLIVSGDCGGTNTRLSLWRVPRSQTHASVVGKIAPGEVIFNKKYLNQEHASFVEVALLFLNEAGVDEPPACCVLACAGPILDNSVVFTNIAFGWSIKGEVLERELGIPHVKLINDFAAMGYGLLTLRPHEYITLNDAVPDKHAPIATVGAGTGLGQCFLTPSGEGTYECYACEGGHSDFAPVTDIEIELYNHLRNKFGPNKRLSVERIVSGPGLATIYAFLADKFPEKVNQTLHAEFLEADTLQGAVVGKNAPTDDLCNQAMDIFVRAYGREAGNAALKYLPRGGFYITGGLAPKNLDYFTKSSLFLDALFDKGRVSPALKVLPIYLVLTEDLGERGAHYYAYQLLGKTILDAQRAQPSAYVHQSSTHSVLDPSAAPISISYALMAAAGVAGVALGAALRR</sequence>
<dbReference type="GO" id="GO:0005524">
    <property type="term" value="F:ATP binding"/>
    <property type="evidence" value="ECO:0007669"/>
    <property type="project" value="InterPro"/>
</dbReference>
<dbReference type="STRING" id="1156394.T0RE29"/>
<keyword evidence="5" id="KW-1185">Reference proteome</keyword>
<gene>
    <name evidence="4" type="ORF">SDRG_14447</name>
</gene>
<accession>T0RE29</accession>
<evidence type="ECO:0000313" key="4">
    <source>
        <dbReference type="EMBL" id="EQC27867.1"/>
    </source>
</evidence>
<dbReference type="GO" id="GO:0006096">
    <property type="term" value="P:glycolytic process"/>
    <property type="evidence" value="ECO:0007669"/>
    <property type="project" value="InterPro"/>
</dbReference>
<dbReference type="GeneID" id="19955174"/>
<name>T0RE29_SAPDV</name>
<dbReference type="GO" id="GO:0004340">
    <property type="term" value="F:glucokinase activity"/>
    <property type="evidence" value="ECO:0007669"/>
    <property type="project" value="InterPro"/>
</dbReference>
<keyword evidence="1" id="KW-0808">Transferase</keyword>
<dbReference type="OMA" id="TNNPWII"/>